<organism evidence="11 12">
    <name type="scientific">Rhipicephalus microplus</name>
    <name type="common">Cattle tick</name>
    <name type="synonym">Boophilus microplus</name>
    <dbReference type="NCBI Taxonomy" id="6941"/>
    <lineage>
        <taxon>Eukaryota</taxon>
        <taxon>Metazoa</taxon>
        <taxon>Ecdysozoa</taxon>
        <taxon>Arthropoda</taxon>
        <taxon>Chelicerata</taxon>
        <taxon>Arachnida</taxon>
        <taxon>Acari</taxon>
        <taxon>Parasitiformes</taxon>
        <taxon>Ixodida</taxon>
        <taxon>Ixodoidea</taxon>
        <taxon>Ixodidae</taxon>
        <taxon>Rhipicephalinae</taxon>
        <taxon>Rhipicephalus</taxon>
        <taxon>Boophilus</taxon>
    </lineage>
</organism>
<comment type="similarity">
    <text evidence="2">Belongs to the glycosyl hydrolase 38 family.</text>
</comment>
<comment type="cofactor">
    <cofactor evidence="1">
        <name>Zn(2+)</name>
        <dbReference type="ChEBI" id="CHEBI:29105"/>
    </cofactor>
</comment>
<dbReference type="InterPro" id="IPR011330">
    <property type="entry name" value="Glyco_hydro/deAcase_b/a-brl"/>
</dbReference>
<reference evidence="11" key="2">
    <citation type="submission" date="2021-09" db="EMBL/GenBank/DDBJ databases">
        <authorList>
            <person name="Jia N."/>
            <person name="Wang J."/>
            <person name="Shi W."/>
            <person name="Du L."/>
            <person name="Sun Y."/>
            <person name="Zhan W."/>
            <person name="Jiang J."/>
            <person name="Wang Q."/>
            <person name="Zhang B."/>
            <person name="Ji P."/>
            <person name="Sakyi L.B."/>
            <person name="Cui X."/>
            <person name="Yuan T."/>
            <person name="Jiang B."/>
            <person name="Yang W."/>
            <person name="Lam T.T.-Y."/>
            <person name="Chang Q."/>
            <person name="Ding S."/>
            <person name="Wang X."/>
            <person name="Zhu J."/>
            <person name="Ruan X."/>
            <person name="Zhao L."/>
            <person name="Wei J."/>
            <person name="Que T."/>
            <person name="Du C."/>
            <person name="Cheng J."/>
            <person name="Dai P."/>
            <person name="Han X."/>
            <person name="Huang E."/>
            <person name="Gao Y."/>
            <person name="Liu J."/>
            <person name="Shao H."/>
            <person name="Ye R."/>
            <person name="Li L."/>
            <person name="Wei W."/>
            <person name="Wang X."/>
            <person name="Wang C."/>
            <person name="Huo Q."/>
            <person name="Li W."/>
            <person name="Guo W."/>
            <person name="Chen H."/>
            <person name="Chen S."/>
            <person name="Zhou L."/>
            <person name="Zhou L."/>
            <person name="Ni X."/>
            <person name="Tian J."/>
            <person name="Zhou Y."/>
            <person name="Sheng Y."/>
            <person name="Liu T."/>
            <person name="Pan Y."/>
            <person name="Xia L."/>
            <person name="Li J."/>
            <person name="Zhao F."/>
            <person name="Cao W."/>
        </authorList>
    </citation>
    <scope>NUCLEOTIDE SEQUENCE</scope>
    <source>
        <strain evidence="11">Rmic-2018</strain>
        <tissue evidence="11">Larvae</tissue>
    </source>
</reference>
<evidence type="ECO:0000256" key="3">
    <source>
        <dbReference type="ARBA" id="ARBA00022723"/>
    </source>
</evidence>
<keyword evidence="3" id="KW-0479">Metal-binding</keyword>
<evidence type="ECO:0000259" key="9">
    <source>
        <dbReference type="Pfam" id="PF07748"/>
    </source>
</evidence>
<accession>A0A9J6ESE0</accession>
<dbReference type="GO" id="GO:0004559">
    <property type="term" value="F:alpha-mannosidase activity"/>
    <property type="evidence" value="ECO:0007669"/>
    <property type="project" value="InterPro"/>
</dbReference>
<evidence type="ECO:0000313" key="11">
    <source>
        <dbReference type="EMBL" id="KAH8037143.1"/>
    </source>
</evidence>
<dbReference type="GO" id="GO:0006013">
    <property type="term" value="P:mannose metabolic process"/>
    <property type="evidence" value="ECO:0007669"/>
    <property type="project" value="InterPro"/>
</dbReference>
<keyword evidence="12" id="KW-1185">Reference proteome</keyword>
<dbReference type="InterPro" id="IPR048534">
    <property type="entry name" value="Man2a1-like_dom"/>
</dbReference>
<dbReference type="Gene3D" id="2.60.40.1180">
    <property type="entry name" value="Golgi alpha-mannosidase II"/>
    <property type="match status" value="1"/>
</dbReference>
<proteinExistence type="inferred from homology"/>
<evidence type="ECO:0000256" key="2">
    <source>
        <dbReference type="ARBA" id="ARBA00009792"/>
    </source>
</evidence>
<dbReference type="SUPFAM" id="SSF88688">
    <property type="entry name" value="Families 57/38 glycoside transferase middle domain"/>
    <property type="match status" value="1"/>
</dbReference>
<keyword evidence="7" id="KW-0326">Glycosidase</keyword>
<dbReference type="Pfam" id="PF07748">
    <property type="entry name" value="Glyco_hydro_38C"/>
    <property type="match status" value="1"/>
</dbReference>
<dbReference type="FunFam" id="1.20.1270.50:FF:000002">
    <property type="entry name" value="Alpha-mannosidase"/>
    <property type="match status" value="1"/>
</dbReference>
<protein>
    <recommendedName>
        <fullName evidence="13">Alpha-mannosidase</fullName>
    </recommendedName>
</protein>
<reference evidence="11" key="1">
    <citation type="journal article" date="2020" name="Cell">
        <title>Large-Scale Comparative Analyses of Tick Genomes Elucidate Their Genetic Diversity and Vector Capacities.</title>
        <authorList>
            <consortium name="Tick Genome and Microbiome Consortium (TIGMIC)"/>
            <person name="Jia N."/>
            <person name="Wang J."/>
            <person name="Shi W."/>
            <person name="Du L."/>
            <person name="Sun Y."/>
            <person name="Zhan W."/>
            <person name="Jiang J.F."/>
            <person name="Wang Q."/>
            <person name="Zhang B."/>
            <person name="Ji P."/>
            <person name="Bell-Sakyi L."/>
            <person name="Cui X.M."/>
            <person name="Yuan T.T."/>
            <person name="Jiang B.G."/>
            <person name="Yang W.F."/>
            <person name="Lam T.T."/>
            <person name="Chang Q.C."/>
            <person name="Ding S.J."/>
            <person name="Wang X.J."/>
            <person name="Zhu J.G."/>
            <person name="Ruan X.D."/>
            <person name="Zhao L."/>
            <person name="Wei J.T."/>
            <person name="Ye R.Z."/>
            <person name="Que T.C."/>
            <person name="Du C.H."/>
            <person name="Zhou Y.H."/>
            <person name="Cheng J.X."/>
            <person name="Dai P.F."/>
            <person name="Guo W.B."/>
            <person name="Han X.H."/>
            <person name="Huang E.J."/>
            <person name="Li L.F."/>
            <person name="Wei W."/>
            <person name="Gao Y.C."/>
            <person name="Liu J.Z."/>
            <person name="Shao H.Z."/>
            <person name="Wang X."/>
            <person name="Wang C.C."/>
            <person name="Yang T.C."/>
            <person name="Huo Q.B."/>
            <person name="Li W."/>
            <person name="Chen H.Y."/>
            <person name="Chen S.E."/>
            <person name="Zhou L.G."/>
            <person name="Ni X.B."/>
            <person name="Tian J.H."/>
            <person name="Sheng Y."/>
            <person name="Liu T."/>
            <person name="Pan Y.S."/>
            <person name="Xia L.Y."/>
            <person name="Li J."/>
            <person name="Zhao F."/>
            <person name="Cao W.C."/>
        </authorList>
    </citation>
    <scope>NUCLEOTIDE SEQUENCE</scope>
    <source>
        <strain evidence="11">Rmic-2018</strain>
    </source>
</reference>
<dbReference type="Gene3D" id="2.70.98.30">
    <property type="entry name" value="Golgi alpha-mannosidase II, domain 4"/>
    <property type="match status" value="1"/>
</dbReference>
<dbReference type="GO" id="GO:0005764">
    <property type="term" value="C:lysosome"/>
    <property type="evidence" value="ECO:0007669"/>
    <property type="project" value="TreeGrafter"/>
</dbReference>
<evidence type="ECO:0000313" key="12">
    <source>
        <dbReference type="Proteomes" id="UP000821866"/>
    </source>
</evidence>
<evidence type="ECO:0000256" key="1">
    <source>
        <dbReference type="ARBA" id="ARBA00001947"/>
    </source>
</evidence>
<dbReference type="InterPro" id="IPR050843">
    <property type="entry name" value="Glycosyl_Hydrlase_38"/>
</dbReference>
<dbReference type="PANTHER" id="PTHR11607:SF3">
    <property type="entry name" value="LYSOSOMAL ALPHA-MANNOSIDASE"/>
    <property type="match status" value="1"/>
</dbReference>
<dbReference type="Gene3D" id="1.20.1270.50">
    <property type="entry name" value="Glycoside hydrolase family 38, central domain"/>
    <property type="match status" value="1"/>
</dbReference>
<keyword evidence="5" id="KW-0862">Zinc</keyword>
<name>A0A9J6ESE0_RHIMP</name>
<evidence type="ECO:0000256" key="5">
    <source>
        <dbReference type="ARBA" id="ARBA00022833"/>
    </source>
</evidence>
<dbReference type="Pfam" id="PF21260">
    <property type="entry name" value="Laman-like_dom"/>
    <property type="match status" value="1"/>
</dbReference>
<dbReference type="SUPFAM" id="SSF74650">
    <property type="entry name" value="Galactose mutarotase-like"/>
    <property type="match status" value="1"/>
</dbReference>
<dbReference type="SUPFAM" id="SSF88713">
    <property type="entry name" value="Glycoside hydrolase/deacetylase"/>
    <property type="match status" value="2"/>
</dbReference>
<dbReference type="InterPro" id="IPR028995">
    <property type="entry name" value="Glyco_hydro_57/38_cen_sf"/>
</dbReference>
<dbReference type="AlphaFoldDB" id="A0A9J6ESE0"/>
<keyword evidence="6" id="KW-1015">Disulfide bond</keyword>
<dbReference type="InterPro" id="IPR027291">
    <property type="entry name" value="Glyco_hydro_38_N_sf"/>
</dbReference>
<dbReference type="GO" id="GO:0030246">
    <property type="term" value="F:carbohydrate binding"/>
    <property type="evidence" value="ECO:0007669"/>
    <property type="project" value="InterPro"/>
</dbReference>
<dbReference type="InterPro" id="IPR011013">
    <property type="entry name" value="Gal_mutarotase_sf_dom"/>
</dbReference>
<dbReference type="PANTHER" id="PTHR11607">
    <property type="entry name" value="ALPHA-MANNOSIDASE"/>
    <property type="match status" value="1"/>
</dbReference>
<evidence type="ECO:0000259" key="8">
    <source>
        <dbReference type="Pfam" id="PF01074"/>
    </source>
</evidence>
<dbReference type="InterPro" id="IPR013780">
    <property type="entry name" value="Glyco_hydro_b"/>
</dbReference>
<evidence type="ECO:0000256" key="7">
    <source>
        <dbReference type="ARBA" id="ARBA00023295"/>
    </source>
</evidence>
<sequence length="1199" mass="136518">MSNEVAAAKVYASVRRTGNFTLSVKPPLCLEQLCPKAKPNVINIHFVPHSHMDIASHNTFEVNLRKATAILNSVSGELLKNKKRMFSMTEVAFLKNWYESSSEVFRIIFRKFIAEGRVELVNGGIVMNDEASTHYSDILDQMTLGMRWINSTFGACALPRAVWQLDPYGHSREQAALFAQMGFDGLFLGRVHHLERRWRGNQDALEFVWHADEKLEWEIFTSILPHRYSPPGMVNFREYFLTAPQPLDSPSDEFQADPMKALLSLGLLALATFYFSPFSLLTACFNIHPGLIDFLSRHSLILHDLKDRLLSFRAAQSNAEFLTNFDEFLHFKAPQPLDSPSDEFQADPMKTGRGYQTQQRIVMFGDDFAYTNATVWYSQMDMLIDTINSMNGSHYYAFYSTPECYLRSVHEQWFRRKKGPSESALSYSGDFMPYSDRNFEWWTGYYSNRPQLKYHIRQASNFLQVCRQVTALLNVMEDSKIQKLGELKAFKSVEAYNYFISGWKKSLSIKLLRDHRIIVVTEASGVASVHVRLSCCVHDRRAGVSSAPFELRLSLIVTPLFFAFVPRSGCMLGAELQRWRPIWVRLVEQHGRLSYEHKSIYVNYRHNASSLSRLPSTTGTSSSEVVADFTHRISTALDGCEEIVAKAIDNLATISTNRVLLPKFCRKLNQSECPPSESLERFYVTVYNPQSVMVKTHVRFPVATSGYRVVNDQKAFVPSEIIPIQHALFHIPERNSTSFHDLVFLATVPPLGVSTFLVQRFRGATFLRQQIKATERVLSAGTDYILKNKWYSVAVDSSSCLLKRVSLLGQNQHVSLEQSFAGYSSEYGHVLFAPKEAKAEEFRANATCRLVTSTIVQEVHQWFTPWLSQVIRLYVDQDYIEFDWIAGPIPTTPPSKLGYDVVTRFKSNLTNYGVFYTDSNGKQTMPRAANATRPWDASDKNKRERQLVQSNYYPVVSWIYVRDRKRQLQMSVLPDRPQGGTAYQPGTIELMIHRRFMGHDGKGVMQSLNDLGVDRKGLVVRGRHLLHLGRMDVAAVRVRQLANALVMAPVLAFSEGISPQTRTIETRNFRGLGAALPHGVQLLTLQQHEPKRVLFRLEYMQPAIVPRETPMADVAVPLHALMSTYETTNVREVTLTASQWLDEQPEQFEWNVTVASGRRRGHAPRRSGDAFDHDKGAIIKAHMAVGEIRTFIADLVLPK</sequence>
<keyword evidence="4" id="KW-0378">Hydrolase</keyword>
<evidence type="ECO:0000259" key="10">
    <source>
        <dbReference type="Pfam" id="PF21260"/>
    </source>
</evidence>
<dbReference type="Gene3D" id="3.20.110.10">
    <property type="entry name" value="Glycoside hydrolase 38, N terminal domain"/>
    <property type="match status" value="2"/>
</dbReference>
<feature type="domain" description="Glycosyl hydrolase family 38 C-terminal" evidence="9">
    <location>
        <begin position="786"/>
        <end position="1000"/>
    </location>
</feature>
<feature type="domain" description="Glycoside hydrolase family 38 N-terminal" evidence="8">
    <location>
        <begin position="43"/>
        <end position="434"/>
    </location>
</feature>
<dbReference type="InterPro" id="IPR000602">
    <property type="entry name" value="Glyco_hydro_38_N"/>
</dbReference>
<dbReference type="Gene3D" id="2.60.40.1360">
    <property type="match status" value="1"/>
</dbReference>
<gene>
    <name evidence="11" type="ORF">HPB51_008825</name>
</gene>
<evidence type="ECO:0000256" key="4">
    <source>
        <dbReference type="ARBA" id="ARBA00022801"/>
    </source>
</evidence>
<evidence type="ECO:0008006" key="13">
    <source>
        <dbReference type="Google" id="ProtNLM"/>
    </source>
</evidence>
<dbReference type="EMBL" id="JABSTU010000002">
    <property type="protein sequence ID" value="KAH8037143.1"/>
    <property type="molecule type" value="Genomic_DNA"/>
</dbReference>
<dbReference type="VEuPathDB" id="VectorBase:LOC119179438"/>
<feature type="domain" description="Lysosomal alpha-mannosidase-like central" evidence="10">
    <location>
        <begin position="717"/>
        <end position="758"/>
    </location>
</feature>
<dbReference type="Proteomes" id="UP000821866">
    <property type="component" value="Chromosome 10"/>
</dbReference>
<dbReference type="Pfam" id="PF01074">
    <property type="entry name" value="Glyco_hydro_38N"/>
    <property type="match status" value="1"/>
</dbReference>
<dbReference type="GO" id="GO:0046872">
    <property type="term" value="F:metal ion binding"/>
    <property type="evidence" value="ECO:0007669"/>
    <property type="project" value="UniProtKB-KW"/>
</dbReference>
<dbReference type="InterPro" id="IPR037094">
    <property type="entry name" value="Glyco_hydro_38_cen_sf"/>
</dbReference>
<dbReference type="InterPro" id="IPR011682">
    <property type="entry name" value="Glyco_hydro_38_C"/>
</dbReference>
<evidence type="ECO:0000256" key="6">
    <source>
        <dbReference type="ARBA" id="ARBA00023157"/>
    </source>
</evidence>
<comment type="caution">
    <text evidence="11">The sequence shown here is derived from an EMBL/GenBank/DDBJ whole genome shotgun (WGS) entry which is preliminary data.</text>
</comment>